<organism evidence="1 2">
    <name type="scientific">Allorhodopirellula heiligendammensis</name>
    <dbReference type="NCBI Taxonomy" id="2714739"/>
    <lineage>
        <taxon>Bacteria</taxon>
        <taxon>Pseudomonadati</taxon>
        <taxon>Planctomycetota</taxon>
        <taxon>Planctomycetia</taxon>
        <taxon>Pirellulales</taxon>
        <taxon>Pirellulaceae</taxon>
        <taxon>Allorhodopirellula</taxon>
    </lineage>
</organism>
<reference evidence="1 2" key="1">
    <citation type="journal article" date="2020" name="Antonie Van Leeuwenhoek">
        <title>Rhodopirellula heiligendammensis sp. nov., Rhodopirellula pilleata sp. nov., and Rhodopirellula solitaria sp. nov. isolated from natural or artificial marine surfaces in Northern Germany and California, USA, and emended description of the genus Rhodopirellula.</title>
        <authorList>
            <person name="Kallscheuer N."/>
            <person name="Wiegand S."/>
            <person name="Jogler M."/>
            <person name="Boedeker C."/>
            <person name="Peeters S.H."/>
            <person name="Rast P."/>
            <person name="Heuer A."/>
            <person name="Jetten M.S.M."/>
            <person name="Rohde M."/>
            <person name="Jogler C."/>
        </authorList>
    </citation>
    <scope>NUCLEOTIDE SEQUENCE [LARGE SCALE GENOMIC DNA]</scope>
    <source>
        <strain evidence="1 2">Poly21</strain>
    </source>
</reference>
<keyword evidence="2" id="KW-1185">Reference proteome</keyword>
<evidence type="ECO:0000313" key="2">
    <source>
        <dbReference type="Proteomes" id="UP000319908"/>
    </source>
</evidence>
<dbReference type="EMBL" id="SJPU01000001">
    <property type="protein sequence ID" value="TWU18877.1"/>
    <property type="molecule type" value="Genomic_DNA"/>
</dbReference>
<protein>
    <submittedName>
        <fullName evidence="1">Uncharacterized protein</fullName>
    </submittedName>
</protein>
<dbReference type="RefSeq" id="WP_302117605.1">
    <property type="nucleotide sequence ID" value="NZ_SJPU01000001.1"/>
</dbReference>
<evidence type="ECO:0000313" key="1">
    <source>
        <dbReference type="EMBL" id="TWU18877.1"/>
    </source>
</evidence>
<comment type="caution">
    <text evidence="1">The sequence shown here is derived from an EMBL/GenBank/DDBJ whole genome shotgun (WGS) entry which is preliminary data.</text>
</comment>
<name>A0A5C6C4G0_9BACT</name>
<gene>
    <name evidence="1" type="ORF">Poly21_10460</name>
</gene>
<dbReference type="AlphaFoldDB" id="A0A5C6C4G0"/>
<proteinExistence type="predicted"/>
<dbReference type="Proteomes" id="UP000319908">
    <property type="component" value="Unassembled WGS sequence"/>
</dbReference>
<accession>A0A5C6C4G0</accession>
<sequence length="81" mass="9719">MTTHGVKVMAGRLNMQMWELVRHPKTHVANERFAKFLERHLDDLFTVLRYPGADATNWRGEQVIHHRWWIEKYGAAIHRQQ</sequence>